<proteinExistence type="predicted"/>
<keyword evidence="1" id="KW-0378">Hydrolase</keyword>
<evidence type="ECO:0000313" key="1">
    <source>
        <dbReference type="EMBL" id="KAF2180350.1"/>
    </source>
</evidence>
<dbReference type="GO" id="GO:0016787">
    <property type="term" value="F:hydrolase activity"/>
    <property type="evidence" value="ECO:0007669"/>
    <property type="project" value="UniProtKB-KW"/>
</dbReference>
<protein>
    <submittedName>
        <fullName evidence="1">Alpha/beta-hydrolase</fullName>
    </submittedName>
</protein>
<organism evidence="1 2">
    <name type="scientific">Zopfia rhizophila CBS 207.26</name>
    <dbReference type="NCBI Taxonomy" id="1314779"/>
    <lineage>
        <taxon>Eukaryota</taxon>
        <taxon>Fungi</taxon>
        <taxon>Dikarya</taxon>
        <taxon>Ascomycota</taxon>
        <taxon>Pezizomycotina</taxon>
        <taxon>Dothideomycetes</taxon>
        <taxon>Dothideomycetes incertae sedis</taxon>
        <taxon>Zopfiaceae</taxon>
        <taxon>Zopfia</taxon>
    </lineage>
</organism>
<dbReference type="AlphaFoldDB" id="A0A6A6DQY2"/>
<reference evidence="1" key="1">
    <citation type="journal article" date="2020" name="Stud. Mycol.">
        <title>101 Dothideomycetes genomes: a test case for predicting lifestyles and emergence of pathogens.</title>
        <authorList>
            <person name="Haridas S."/>
            <person name="Albert R."/>
            <person name="Binder M."/>
            <person name="Bloem J."/>
            <person name="Labutti K."/>
            <person name="Salamov A."/>
            <person name="Andreopoulos B."/>
            <person name="Baker S."/>
            <person name="Barry K."/>
            <person name="Bills G."/>
            <person name="Bluhm B."/>
            <person name="Cannon C."/>
            <person name="Castanera R."/>
            <person name="Culley D."/>
            <person name="Daum C."/>
            <person name="Ezra D."/>
            <person name="Gonzalez J."/>
            <person name="Henrissat B."/>
            <person name="Kuo A."/>
            <person name="Liang C."/>
            <person name="Lipzen A."/>
            <person name="Lutzoni F."/>
            <person name="Magnuson J."/>
            <person name="Mondo S."/>
            <person name="Nolan M."/>
            <person name="Ohm R."/>
            <person name="Pangilinan J."/>
            <person name="Park H.-J."/>
            <person name="Ramirez L."/>
            <person name="Alfaro M."/>
            <person name="Sun H."/>
            <person name="Tritt A."/>
            <person name="Yoshinaga Y."/>
            <person name="Zwiers L.-H."/>
            <person name="Turgeon B."/>
            <person name="Goodwin S."/>
            <person name="Spatafora J."/>
            <person name="Crous P."/>
            <person name="Grigoriev I."/>
        </authorList>
    </citation>
    <scope>NUCLEOTIDE SEQUENCE</scope>
    <source>
        <strain evidence="1">CBS 207.26</strain>
    </source>
</reference>
<sequence>MPVYAAIVGGRDEVGIKNTPAPAPGPDAQLTGDLLDVIGNLVTRLSNPTPTQTPTSTPQVLSILEDHFASRPAGFISNGLDFVAKGLQVQGLDGATINDGQAGINIFVNNNPKLPNPVYPQAAAGDAPYSLPENDLRSAIFTPPGFDASNAPNPVLLVPGTGAFGGVNFEDNLAKVMAQDPSIGQPVWLNIPGAMLMDAQTNAEYIAYAMNYIRSLTGSTVSVIGWSQGSLDSQWAFKYWPSTRNSTRQLISISPDFHGTVLANLVDIPTDLGVVPLPPSVLQQEYDSNYVKTLRAGGGDSAYVPTTTIYSAVFDEIVQPQAGTGASAYLLDARGVGVSNNEIQSVCGLTPAGAFGTHESLLFNGLAVSLAVDALQNGGPADPKRLDLSVVCQQIAYPGLDLVDVVETEALIPIAAVNILEFILQGGGVAREPAIRSYAL</sequence>
<dbReference type="Gene3D" id="3.40.50.1820">
    <property type="entry name" value="alpha/beta hydrolase"/>
    <property type="match status" value="1"/>
</dbReference>
<dbReference type="EMBL" id="ML994658">
    <property type="protein sequence ID" value="KAF2180350.1"/>
    <property type="molecule type" value="Genomic_DNA"/>
</dbReference>
<name>A0A6A6DQY2_9PEZI</name>
<dbReference type="InterPro" id="IPR053228">
    <property type="entry name" value="Stereospecific_Lipase"/>
</dbReference>
<dbReference type="PANTHER" id="PTHR37574">
    <property type="entry name" value="LIPASE B"/>
    <property type="match status" value="1"/>
</dbReference>
<gene>
    <name evidence="1" type="ORF">K469DRAFT_741188</name>
</gene>
<evidence type="ECO:0000313" key="2">
    <source>
        <dbReference type="Proteomes" id="UP000800200"/>
    </source>
</evidence>
<accession>A0A6A6DQY2</accession>
<dbReference type="Proteomes" id="UP000800200">
    <property type="component" value="Unassembled WGS sequence"/>
</dbReference>
<dbReference type="OrthoDB" id="4605274at2759"/>
<dbReference type="InterPro" id="IPR029058">
    <property type="entry name" value="AB_hydrolase_fold"/>
</dbReference>
<dbReference type="PANTHER" id="PTHR37574:SF1">
    <property type="entry name" value="LIPASE B"/>
    <property type="match status" value="1"/>
</dbReference>
<dbReference type="SUPFAM" id="SSF53474">
    <property type="entry name" value="alpha/beta-Hydrolases"/>
    <property type="match status" value="1"/>
</dbReference>
<keyword evidence="2" id="KW-1185">Reference proteome</keyword>